<accession>A0A2S3ZSP8</accession>
<dbReference type="Proteomes" id="UP000237061">
    <property type="component" value="Unassembled WGS sequence"/>
</dbReference>
<sequence>MDANSMSTPKKRGLFLPILLVLVLLAGGAAVMAMSLNTTSDEAPSYAQAPSIDKPFTTTDPNTFAGPTTANEALAAEKPLGPMELSVPSVGLRVSLVESGITPDGVMSLPASNLAGHYSPAAPIGATEGSTVIAGHVNYADGSIAPMGLLAGIQKGAPIFITDAAGTVHRYQAVDAQLIGKHALPETFFTTTGNPQLVLLTCGGDIASDATGVLNFLDNTAITATPWP</sequence>
<keyword evidence="3" id="KW-1185">Reference proteome</keyword>
<dbReference type="AlphaFoldDB" id="A0A2S3ZSP8"/>
<dbReference type="Pfam" id="PF04203">
    <property type="entry name" value="Sortase"/>
    <property type="match status" value="1"/>
</dbReference>
<dbReference type="CDD" id="cd05829">
    <property type="entry name" value="Sortase_F"/>
    <property type="match status" value="1"/>
</dbReference>
<name>A0A2S3ZSP8_ARTGL</name>
<protein>
    <recommendedName>
        <fullName evidence="4">Class F sortase</fullName>
    </recommendedName>
</protein>
<dbReference type="EMBL" id="PPXC01000016">
    <property type="protein sequence ID" value="POH72203.1"/>
    <property type="molecule type" value="Genomic_DNA"/>
</dbReference>
<proteinExistence type="predicted"/>
<dbReference type="Gene3D" id="2.40.260.10">
    <property type="entry name" value="Sortase"/>
    <property type="match status" value="1"/>
</dbReference>
<dbReference type="InterPro" id="IPR042001">
    <property type="entry name" value="Sortase_F"/>
</dbReference>
<dbReference type="SUPFAM" id="SSF63817">
    <property type="entry name" value="Sortase"/>
    <property type="match status" value="1"/>
</dbReference>
<organism evidence="2 3">
    <name type="scientific">Arthrobacter glacialis</name>
    <dbReference type="NCBI Taxonomy" id="1664"/>
    <lineage>
        <taxon>Bacteria</taxon>
        <taxon>Bacillati</taxon>
        <taxon>Actinomycetota</taxon>
        <taxon>Actinomycetes</taxon>
        <taxon>Micrococcales</taxon>
        <taxon>Micrococcaceae</taxon>
        <taxon>Arthrobacter</taxon>
    </lineage>
</organism>
<comment type="caution">
    <text evidence="2">The sequence shown here is derived from an EMBL/GenBank/DDBJ whole genome shotgun (WGS) entry which is preliminary data.</text>
</comment>
<reference evidence="2 3" key="1">
    <citation type="submission" date="2018-01" db="EMBL/GenBank/DDBJ databases">
        <title>Arthrobacter sp. nov., from glaciers in China.</title>
        <authorList>
            <person name="Liu Q."/>
            <person name="Xin Y.-H."/>
        </authorList>
    </citation>
    <scope>NUCLEOTIDE SEQUENCE [LARGE SCALE GENOMIC DNA]</scope>
    <source>
        <strain evidence="2 3">HLT2-12-2</strain>
    </source>
</reference>
<dbReference type="InterPro" id="IPR023365">
    <property type="entry name" value="Sortase_dom-sf"/>
</dbReference>
<evidence type="ECO:0000256" key="1">
    <source>
        <dbReference type="ARBA" id="ARBA00022801"/>
    </source>
</evidence>
<evidence type="ECO:0000313" key="3">
    <source>
        <dbReference type="Proteomes" id="UP000237061"/>
    </source>
</evidence>
<gene>
    <name evidence="2" type="ORF">CVS27_17065</name>
</gene>
<evidence type="ECO:0008006" key="4">
    <source>
        <dbReference type="Google" id="ProtNLM"/>
    </source>
</evidence>
<evidence type="ECO:0000313" key="2">
    <source>
        <dbReference type="EMBL" id="POH72203.1"/>
    </source>
</evidence>
<dbReference type="InterPro" id="IPR005754">
    <property type="entry name" value="Sortase"/>
</dbReference>
<dbReference type="GO" id="GO:0016787">
    <property type="term" value="F:hydrolase activity"/>
    <property type="evidence" value="ECO:0007669"/>
    <property type="project" value="UniProtKB-KW"/>
</dbReference>
<keyword evidence="1" id="KW-0378">Hydrolase</keyword>